<feature type="region of interest" description="Disordered" evidence="9">
    <location>
        <begin position="704"/>
        <end position="732"/>
    </location>
</feature>
<keyword evidence="6" id="KW-0653">Protein transport</keyword>
<proteinExistence type="inferred from homology"/>
<reference evidence="13 14" key="1">
    <citation type="submission" date="2016-10" db="EMBL/GenBank/DDBJ databases">
        <authorList>
            <person name="de Groot N.N."/>
        </authorList>
    </citation>
    <scope>NUCLEOTIDE SEQUENCE [LARGE SCALE GENOMIC DNA]</scope>
    <source>
        <strain evidence="13 14">DSM 15345</strain>
    </source>
</reference>
<feature type="domain" description="Type II/III secretion system secretin-like" evidence="11">
    <location>
        <begin position="524"/>
        <end position="688"/>
    </location>
</feature>
<dbReference type="InterPro" id="IPR038591">
    <property type="entry name" value="NolW-like_sf"/>
</dbReference>
<dbReference type="PROSITE" id="PS00875">
    <property type="entry name" value="T2SP_D"/>
    <property type="match status" value="1"/>
</dbReference>
<evidence type="ECO:0000259" key="12">
    <source>
        <dbReference type="Pfam" id="PF21305"/>
    </source>
</evidence>
<feature type="region of interest" description="Disordered" evidence="9">
    <location>
        <begin position="47"/>
        <end position="82"/>
    </location>
</feature>
<evidence type="ECO:0000256" key="4">
    <source>
        <dbReference type="ARBA" id="ARBA00022452"/>
    </source>
</evidence>
<evidence type="ECO:0000256" key="9">
    <source>
        <dbReference type="SAM" id="MobiDB-lite"/>
    </source>
</evidence>
<dbReference type="InterPro" id="IPR013356">
    <property type="entry name" value="T2SS_GspD"/>
</dbReference>
<evidence type="ECO:0000256" key="10">
    <source>
        <dbReference type="SAM" id="SignalP"/>
    </source>
</evidence>
<dbReference type="NCBIfam" id="TIGR02517">
    <property type="entry name" value="type_II_gspD"/>
    <property type="match status" value="1"/>
</dbReference>
<keyword evidence="5" id="KW-0812">Transmembrane</keyword>
<evidence type="ECO:0000256" key="1">
    <source>
        <dbReference type="ARBA" id="ARBA00004442"/>
    </source>
</evidence>
<keyword evidence="3" id="KW-0813">Transport</keyword>
<feature type="domain" description="GspD-like N0" evidence="12">
    <location>
        <begin position="104"/>
        <end position="174"/>
    </location>
</feature>
<dbReference type="InterPro" id="IPR049371">
    <property type="entry name" value="GspD-like_N0"/>
</dbReference>
<dbReference type="Proteomes" id="UP000198703">
    <property type="component" value="Unassembled WGS sequence"/>
</dbReference>
<evidence type="ECO:0000256" key="8">
    <source>
        <dbReference type="ARBA" id="ARBA00023237"/>
    </source>
</evidence>
<dbReference type="PRINTS" id="PR01032">
    <property type="entry name" value="PHAGEIV"/>
</dbReference>
<dbReference type="GO" id="GO:0015628">
    <property type="term" value="P:protein secretion by the type II secretion system"/>
    <property type="evidence" value="ECO:0007669"/>
    <property type="project" value="InterPro"/>
</dbReference>
<sequence>MTTDARRSFAPRVAAALLPLALAVACSETTPAVDPFADLRAEAAAPRGPLAPRSTAAAAEGGPIGAGAARPPVRGFVRRGRDGALGAPGGGSDLAAGGGGEFTVNFENAPMADVVRAMLEDGLGASYVLDPAVSGMVTIRTNAPLSRAQILPTLEEILRLNDAALVESAGVLRVIPREAVGLTAPLMTADSIAQRGLTTRVTPLRHVSVEDVRGVLEQFAPVAGALSYDANRNLVFSIGSSAEQRTIADLIALLDVNALAGRSVALVPLRSGDPEGVTGELDAIFAERGGRTPRLRFVPVERMSAVLVIAENPRLLDEALPVLQGLDQGADTLMQIHVMPVENREAAEMAQVLGAAFGVRATVTRAARAGGLAPGLTPSAAGAAPDAAAFAAEAEGGAAAAADIGGGGIGGGIDIGGATPTRGVARLSADEGSNAIIALADADGARRLRAAMRRLDHQPLQVMIQATLAEVTLNDRLEYGVRWFFERGNFAGSFSDVASGAVGAVFPGFSAVFDSGDVRAALSALDEITDVRFLSTPTLMVMDNQTARLQVGDQVPVTTRSSTSVSDPDAPIVTETEFRDTGIILTIRPRVNGNGLVQLDVRQEVSDVLPGPGGVNPTFSQRVVESTVAVDSGDTVAIGGLISEQGNRSRSGLPVLSNIPVVGALFGVTTTSAERTELIVLLTPVVVRDQQGARAATDELRDRLEGIFGPPPPSDPLTGPRRGALWSTGPGP</sequence>
<evidence type="ECO:0000313" key="14">
    <source>
        <dbReference type="Proteomes" id="UP000198703"/>
    </source>
</evidence>
<keyword evidence="7" id="KW-0472">Membrane</keyword>
<organism evidence="13 14">
    <name type="scientific">Rubrimonas cliftonensis</name>
    <dbReference type="NCBI Taxonomy" id="89524"/>
    <lineage>
        <taxon>Bacteria</taxon>
        <taxon>Pseudomonadati</taxon>
        <taxon>Pseudomonadota</taxon>
        <taxon>Alphaproteobacteria</taxon>
        <taxon>Rhodobacterales</taxon>
        <taxon>Paracoccaceae</taxon>
        <taxon>Rubrimonas</taxon>
    </lineage>
</organism>
<dbReference type="Pfam" id="PF00263">
    <property type="entry name" value="Secretin"/>
    <property type="match status" value="1"/>
</dbReference>
<dbReference type="GO" id="GO:0009279">
    <property type="term" value="C:cell outer membrane"/>
    <property type="evidence" value="ECO:0007669"/>
    <property type="project" value="UniProtKB-SubCell"/>
</dbReference>
<keyword evidence="4" id="KW-1134">Transmembrane beta strand</keyword>
<feature type="compositionally biased region" description="Low complexity" evidence="9">
    <location>
        <begin position="56"/>
        <end position="75"/>
    </location>
</feature>
<dbReference type="Pfam" id="PF21305">
    <property type="entry name" value="type_II_gspD_N0"/>
    <property type="match status" value="1"/>
</dbReference>
<comment type="subcellular location">
    <subcellularLocation>
        <location evidence="1">Cell outer membrane</location>
    </subcellularLocation>
</comment>
<evidence type="ECO:0000256" key="6">
    <source>
        <dbReference type="ARBA" id="ARBA00022927"/>
    </source>
</evidence>
<dbReference type="AlphaFoldDB" id="A0A1H3WQA5"/>
<feature type="signal peptide" evidence="10">
    <location>
        <begin position="1"/>
        <end position="32"/>
    </location>
</feature>
<feature type="chain" id="PRO_5011507685" evidence="10">
    <location>
        <begin position="33"/>
        <end position="732"/>
    </location>
</feature>
<evidence type="ECO:0000259" key="11">
    <source>
        <dbReference type="Pfam" id="PF00263"/>
    </source>
</evidence>
<comment type="similarity">
    <text evidence="2">Belongs to the bacterial secretin family. GSP D subfamily.</text>
</comment>
<dbReference type="PROSITE" id="PS51257">
    <property type="entry name" value="PROKAR_LIPOPROTEIN"/>
    <property type="match status" value="1"/>
</dbReference>
<keyword evidence="8" id="KW-0998">Cell outer membrane</keyword>
<keyword evidence="14" id="KW-1185">Reference proteome</keyword>
<dbReference type="PRINTS" id="PR00811">
    <property type="entry name" value="BCTERIALGSPD"/>
</dbReference>
<dbReference type="Gene3D" id="3.55.50.30">
    <property type="match status" value="1"/>
</dbReference>
<dbReference type="InterPro" id="IPR050810">
    <property type="entry name" value="Bact_Secretion_Sys_Channel"/>
</dbReference>
<evidence type="ECO:0000256" key="5">
    <source>
        <dbReference type="ARBA" id="ARBA00022692"/>
    </source>
</evidence>
<protein>
    <submittedName>
        <fullName evidence="13">Type II secretion system protein D (GspD)</fullName>
    </submittedName>
</protein>
<evidence type="ECO:0000256" key="3">
    <source>
        <dbReference type="ARBA" id="ARBA00022448"/>
    </source>
</evidence>
<keyword evidence="10" id="KW-0732">Signal</keyword>
<dbReference type="InterPro" id="IPR004846">
    <property type="entry name" value="T2SS/T3SS_dom"/>
</dbReference>
<dbReference type="PANTHER" id="PTHR30332:SF25">
    <property type="entry name" value="SECRETIN XPSD"/>
    <property type="match status" value="1"/>
</dbReference>
<dbReference type="OrthoDB" id="9775455at2"/>
<dbReference type="RefSeq" id="WP_093248330.1">
    <property type="nucleotide sequence ID" value="NZ_FNQM01000002.1"/>
</dbReference>
<accession>A0A1H3WQA5</accession>
<dbReference type="EMBL" id="FNQM01000002">
    <property type="protein sequence ID" value="SDZ89326.1"/>
    <property type="molecule type" value="Genomic_DNA"/>
</dbReference>
<dbReference type="Gene3D" id="3.30.1370.120">
    <property type="match status" value="2"/>
</dbReference>
<gene>
    <name evidence="13" type="ORF">SAMN05444370_10273</name>
</gene>
<evidence type="ECO:0000256" key="2">
    <source>
        <dbReference type="ARBA" id="ARBA00006980"/>
    </source>
</evidence>
<dbReference type="InterPro" id="IPR001775">
    <property type="entry name" value="GspD/PilQ"/>
</dbReference>
<dbReference type="PANTHER" id="PTHR30332">
    <property type="entry name" value="PROBABLE GENERAL SECRETION PATHWAY PROTEIN D"/>
    <property type="match status" value="1"/>
</dbReference>
<dbReference type="InterPro" id="IPR004845">
    <property type="entry name" value="T2SS_GspD_CS"/>
</dbReference>
<dbReference type="GO" id="GO:0015627">
    <property type="term" value="C:type II protein secretion system complex"/>
    <property type="evidence" value="ECO:0007669"/>
    <property type="project" value="InterPro"/>
</dbReference>
<name>A0A1H3WQA5_9RHOB</name>
<evidence type="ECO:0000256" key="7">
    <source>
        <dbReference type="ARBA" id="ARBA00023136"/>
    </source>
</evidence>
<evidence type="ECO:0000313" key="13">
    <source>
        <dbReference type="EMBL" id="SDZ89326.1"/>
    </source>
</evidence>
<dbReference type="STRING" id="89524.SAMN05444370_10273"/>